<dbReference type="InterPro" id="IPR051694">
    <property type="entry name" value="Immunoregulatory_rcpt-like"/>
</dbReference>
<keyword evidence="4 6" id="KW-0472">Membrane</keyword>
<organism evidence="7 8">
    <name type="scientific">Saccharomyces cerevisiae x Saccharomyces kudriavzevii (strain VIN7)</name>
    <name type="common">Yeast</name>
    <dbReference type="NCBI Taxonomy" id="1095631"/>
    <lineage>
        <taxon>Eukaryota</taxon>
        <taxon>Fungi</taxon>
        <taxon>Dikarya</taxon>
        <taxon>Ascomycota</taxon>
        <taxon>Saccharomycotina</taxon>
        <taxon>Saccharomycetes</taxon>
        <taxon>Saccharomycetales</taxon>
        <taxon>Saccharomycetaceae</taxon>
        <taxon>Saccharomyces</taxon>
    </lineage>
</organism>
<dbReference type="OrthoDB" id="2019572at2759"/>
<proteinExistence type="predicted"/>
<protein>
    <submittedName>
        <fullName evidence="7">Wsc3p</fullName>
    </submittedName>
</protein>
<feature type="region of interest" description="Disordered" evidence="5">
    <location>
        <begin position="75"/>
        <end position="101"/>
    </location>
</feature>
<evidence type="ECO:0000256" key="6">
    <source>
        <dbReference type="SAM" id="Phobius"/>
    </source>
</evidence>
<dbReference type="PhylomeDB" id="H0H0Q9"/>
<evidence type="ECO:0000313" key="8">
    <source>
        <dbReference type="Proteomes" id="UP000009009"/>
    </source>
</evidence>
<evidence type="ECO:0000313" key="7">
    <source>
        <dbReference type="EMBL" id="EHN00379.1"/>
    </source>
</evidence>
<feature type="region of interest" description="Disordered" evidence="5">
    <location>
        <begin position="278"/>
        <end position="302"/>
    </location>
</feature>
<dbReference type="GO" id="GO:0016020">
    <property type="term" value="C:membrane"/>
    <property type="evidence" value="ECO:0007669"/>
    <property type="project" value="UniProtKB-SubCell"/>
</dbReference>
<dbReference type="PANTHER" id="PTHR15549">
    <property type="entry name" value="PAIRED IMMUNOGLOBULIN-LIKE TYPE 2 RECEPTOR"/>
    <property type="match status" value="1"/>
</dbReference>
<dbReference type="HOGENOM" id="CLU_024893_1_0_1"/>
<dbReference type="PANTHER" id="PTHR15549:SF26">
    <property type="entry name" value="AXIAL BUDDING PATTERN PROTEIN 2-RELATED"/>
    <property type="match status" value="1"/>
</dbReference>
<keyword evidence="3 6" id="KW-1133">Transmembrane helix</keyword>
<accession>H0H0Q9</accession>
<reference evidence="7 8" key="1">
    <citation type="journal article" date="2012" name="FEMS Yeast Res.">
        <title>The genome sequence of the wine yeast VIN7 reveals an allotriploid hybrid genome with Saccharomyces cerevisiae and Saccharomyces kudriavzevii origins.</title>
        <authorList>
            <person name="Borneman A.R."/>
            <person name="Desany B.A."/>
            <person name="Riches D."/>
            <person name="Affourtit J.P."/>
            <person name="Forgan A.H."/>
            <person name="Pretorius I.S."/>
            <person name="Egholm M."/>
            <person name="Chambers P.J."/>
        </authorList>
    </citation>
    <scope>NUCLEOTIDE SEQUENCE [LARGE SCALE GENOMIC DNA]</scope>
    <source>
        <strain evidence="7 8">VIN7</strain>
    </source>
</reference>
<comment type="subcellular location">
    <subcellularLocation>
        <location evidence="1">Membrane</location>
        <topology evidence="1">Single-pass membrane protein</topology>
    </subcellularLocation>
</comment>
<dbReference type="EMBL" id="AGVY01000353">
    <property type="protein sequence ID" value="EHN00379.1"/>
    <property type="molecule type" value="Genomic_DNA"/>
</dbReference>
<evidence type="ECO:0000256" key="2">
    <source>
        <dbReference type="ARBA" id="ARBA00022692"/>
    </source>
</evidence>
<dbReference type="AlphaFoldDB" id="H0H0Q9"/>
<dbReference type="Proteomes" id="UP000009009">
    <property type="component" value="Unassembled WGS sequence"/>
</dbReference>
<keyword evidence="2 6" id="KW-0812">Transmembrane</keyword>
<keyword evidence="8" id="KW-1185">Reference proteome</keyword>
<dbReference type="GO" id="GO:0071944">
    <property type="term" value="C:cell periphery"/>
    <property type="evidence" value="ECO:0007669"/>
    <property type="project" value="UniProtKB-ARBA"/>
</dbReference>
<feature type="compositionally biased region" description="Polar residues" evidence="5">
    <location>
        <begin position="397"/>
        <end position="406"/>
    </location>
</feature>
<feature type="region of interest" description="Disordered" evidence="5">
    <location>
        <begin position="386"/>
        <end position="406"/>
    </location>
</feature>
<evidence type="ECO:0000256" key="4">
    <source>
        <dbReference type="ARBA" id="ARBA00023136"/>
    </source>
</evidence>
<feature type="transmembrane region" description="Helical" evidence="6">
    <location>
        <begin position="234"/>
        <end position="258"/>
    </location>
</feature>
<name>H0H0Q9_SACCK</name>
<gene>
    <name evidence="7" type="ORF">VIN7_9767</name>
</gene>
<comment type="caution">
    <text evidence="7">The sequence shown here is derived from an EMBL/GenBank/DDBJ whole genome shotgun (WGS) entry which is preliminary data.</text>
</comment>
<evidence type="ECO:0000256" key="1">
    <source>
        <dbReference type="ARBA" id="ARBA00004167"/>
    </source>
</evidence>
<evidence type="ECO:0000256" key="5">
    <source>
        <dbReference type="SAM" id="MobiDB-lite"/>
    </source>
</evidence>
<sequence length="406" mass="42292">MCGGSSYVNVYINAEISVSSIESSSSIKTFDPSSTHSSTFEQISSNLKRTSSSTKSSTTSSVSTATTSTTISSSFSTVTSSAPTTTSSTTSYTFTSSSSTTSTFTFFTTSSTFSAVSASSPTMESSSSKSTTLISRISSSSSTLMSSSSSSSTLPTSTMASTISSTSSKISIVTSVELITSMVTKAVVSTSDQHQETIFITTTSVVERTSAVATADSLSNKSNSNHKKSLSGGAIAGIVIGVVIGVISTILILLFLLWRRRKSEDPLDLEETKHYQPYSFGDADANPVRPPPSSGAANWMRHSRGNTAGSIGTSNVYGLSLSNGANYSSPSSNTSGSVVNNLSGLQDATIQTQNLPSTVFEEADTLNSASERFSANSLPDMMMSRPLQVVNPDDPELSSTASHHRA</sequence>
<evidence type="ECO:0000256" key="3">
    <source>
        <dbReference type="ARBA" id="ARBA00022989"/>
    </source>
</evidence>